<gene>
    <name evidence="2" type="ORF">DY218_31435</name>
</gene>
<accession>A0A372LVS3</accession>
<comment type="caution">
    <text evidence="2">The sequence shown here is derived from an EMBL/GenBank/DDBJ whole genome shotgun (WGS) entry which is preliminary data.</text>
</comment>
<evidence type="ECO:0000256" key="1">
    <source>
        <dbReference type="SAM" id="MobiDB-lite"/>
    </source>
</evidence>
<protein>
    <recommendedName>
        <fullName evidence="4">Molecular chaperone DnaJ</fullName>
    </recommendedName>
</protein>
<sequence length="60" mass="6489">MVIVATERKPRTRRPRPAPCEPCKGAGEVSRLVRVGRSRRVIGEQTGMCLACLGTGHASE</sequence>
<reference evidence="2 3" key="1">
    <citation type="submission" date="2018-08" db="EMBL/GenBank/DDBJ databases">
        <title>Isolation, diversity and antifungal activity of Actinobacteria from wheat.</title>
        <authorList>
            <person name="Han C."/>
        </authorList>
    </citation>
    <scope>NUCLEOTIDE SEQUENCE [LARGE SCALE GENOMIC DNA]</scope>
    <source>
        <strain evidence="2 3">NEAU-YY421</strain>
    </source>
</reference>
<feature type="region of interest" description="Disordered" evidence="1">
    <location>
        <begin position="1"/>
        <end position="21"/>
    </location>
</feature>
<dbReference type="AlphaFoldDB" id="A0A372LVS3"/>
<evidence type="ECO:0008006" key="4">
    <source>
        <dbReference type="Google" id="ProtNLM"/>
    </source>
</evidence>
<proteinExistence type="predicted"/>
<evidence type="ECO:0000313" key="2">
    <source>
        <dbReference type="EMBL" id="RFU82768.1"/>
    </source>
</evidence>
<keyword evidence="3" id="KW-1185">Reference proteome</keyword>
<dbReference type="Proteomes" id="UP000263094">
    <property type="component" value="Unassembled WGS sequence"/>
</dbReference>
<organism evidence="2 3">
    <name type="scientific">Streptomyces triticagri</name>
    <dbReference type="NCBI Taxonomy" id="2293568"/>
    <lineage>
        <taxon>Bacteria</taxon>
        <taxon>Bacillati</taxon>
        <taxon>Actinomycetota</taxon>
        <taxon>Actinomycetes</taxon>
        <taxon>Kitasatosporales</taxon>
        <taxon>Streptomycetaceae</taxon>
        <taxon>Streptomyces</taxon>
    </lineage>
</organism>
<dbReference type="EMBL" id="QUAK01000233">
    <property type="protein sequence ID" value="RFU82768.1"/>
    <property type="molecule type" value="Genomic_DNA"/>
</dbReference>
<evidence type="ECO:0000313" key="3">
    <source>
        <dbReference type="Proteomes" id="UP000263094"/>
    </source>
</evidence>
<name>A0A372LVS3_9ACTN</name>